<keyword evidence="2 9" id="KW-0813">Transport</keyword>
<dbReference type="Pfam" id="PF02416">
    <property type="entry name" value="TatA_B_E"/>
    <property type="match status" value="1"/>
</dbReference>
<keyword evidence="4 9" id="KW-0812">Transmembrane</keyword>
<dbReference type="RefSeq" id="WP_108024420.1">
    <property type="nucleotide sequence ID" value="NZ_QBKR01000016.1"/>
</dbReference>
<feature type="transmembrane region" description="Helical" evidence="9">
    <location>
        <begin position="6"/>
        <end position="26"/>
    </location>
</feature>
<gene>
    <name evidence="9" type="primary">tatA</name>
    <name evidence="11" type="ORF">C8P63_11639</name>
</gene>
<dbReference type="InterPro" id="IPR006312">
    <property type="entry name" value="TatA/E"/>
</dbReference>
<dbReference type="GO" id="GO:0033281">
    <property type="term" value="C:TAT protein transport complex"/>
    <property type="evidence" value="ECO:0007669"/>
    <property type="project" value="UniProtKB-UniRule"/>
</dbReference>
<dbReference type="PANTHER" id="PTHR42982:SF1">
    <property type="entry name" value="SEC-INDEPENDENT PROTEIN TRANSLOCASE PROTEIN TATA"/>
    <property type="match status" value="1"/>
</dbReference>
<dbReference type="InterPro" id="IPR003369">
    <property type="entry name" value="TatA/B/E"/>
</dbReference>
<dbReference type="HAMAP" id="MF_00236">
    <property type="entry name" value="TatA_E"/>
    <property type="match status" value="1"/>
</dbReference>
<evidence type="ECO:0000256" key="8">
    <source>
        <dbReference type="ARBA" id="ARBA00023136"/>
    </source>
</evidence>
<evidence type="ECO:0000256" key="9">
    <source>
        <dbReference type="HAMAP-Rule" id="MF_00236"/>
    </source>
</evidence>
<evidence type="ECO:0000313" key="11">
    <source>
        <dbReference type="EMBL" id="PTX58452.1"/>
    </source>
</evidence>
<reference evidence="11 12" key="1">
    <citation type="submission" date="2018-04" db="EMBL/GenBank/DDBJ databases">
        <title>Genomic Encyclopedia of Archaeal and Bacterial Type Strains, Phase II (KMG-II): from individual species to whole genera.</title>
        <authorList>
            <person name="Goeker M."/>
        </authorList>
    </citation>
    <scope>NUCLEOTIDE SEQUENCE [LARGE SCALE GENOMIC DNA]</scope>
    <source>
        <strain evidence="11 12">DSM 45787</strain>
    </source>
</reference>
<evidence type="ECO:0000256" key="2">
    <source>
        <dbReference type="ARBA" id="ARBA00022448"/>
    </source>
</evidence>
<dbReference type="GO" id="GO:0043953">
    <property type="term" value="P:protein transport by the Tat complex"/>
    <property type="evidence" value="ECO:0007669"/>
    <property type="project" value="UniProtKB-UniRule"/>
</dbReference>
<dbReference type="Proteomes" id="UP000244240">
    <property type="component" value="Unassembled WGS sequence"/>
</dbReference>
<keyword evidence="5 9" id="KW-0653">Protein transport</keyword>
<evidence type="ECO:0000313" key="12">
    <source>
        <dbReference type="Proteomes" id="UP000244240"/>
    </source>
</evidence>
<organism evidence="11 12">
    <name type="scientific">Melghirimyces profundicolus</name>
    <dbReference type="NCBI Taxonomy" id="1242148"/>
    <lineage>
        <taxon>Bacteria</taxon>
        <taxon>Bacillati</taxon>
        <taxon>Bacillota</taxon>
        <taxon>Bacilli</taxon>
        <taxon>Bacillales</taxon>
        <taxon>Thermoactinomycetaceae</taxon>
        <taxon>Melghirimyces</taxon>
    </lineage>
</organism>
<comment type="subunit">
    <text evidence="9">Forms a complex with TatC.</text>
</comment>
<comment type="similarity">
    <text evidence="9">Belongs to the TatA/E family.</text>
</comment>
<keyword evidence="3 9" id="KW-1003">Cell membrane</keyword>
<keyword evidence="6 9" id="KW-1133">Transmembrane helix</keyword>
<dbReference type="NCBIfam" id="NF011430">
    <property type="entry name" value="PRK14861.1"/>
    <property type="match status" value="1"/>
</dbReference>
<dbReference type="AlphaFoldDB" id="A0A2T6BQY5"/>
<sequence length="88" mass="9155">MLANIGIPGVILILVLALILFGPSRLPQIGRAFGRTIKEFKDSTAGLLGDDGEKENKPSEPAAPAAGGTSASEAKEKVQKPDKEKTAL</sequence>
<accession>A0A2T6BQY5</accession>
<dbReference type="EMBL" id="QBKR01000016">
    <property type="protein sequence ID" value="PTX58452.1"/>
    <property type="molecule type" value="Genomic_DNA"/>
</dbReference>
<evidence type="ECO:0000256" key="10">
    <source>
        <dbReference type="SAM" id="MobiDB-lite"/>
    </source>
</evidence>
<comment type="caution">
    <text evidence="11">The sequence shown here is derived from an EMBL/GenBank/DDBJ whole genome shotgun (WGS) entry which is preliminary data.</text>
</comment>
<name>A0A2T6BQY5_9BACL</name>
<dbReference type="PANTHER" id="PTHR42982">
    <property type="entry name" value="SEC-INDEPENDENT PROTEIN TRANSLOCASE PROTEIN TATA"/>
    <property type="match status" value="1"/>
</dbReference>
<dbReference type="GO" id="GO:0008320">
    <property type="term" value="F:protein transmembrane transporter activity"/>
    <property type="evidence" value="ECO:0007669"/>
    <property type="project" value="UniProtKB-UniRule"/>
</dbReference>
<keyword evidence="7 9" id="KW-0811">Translocation</keyword>
<comment type="subcellular location">
    <subcellularLocation>
        <location evidence="1 9">Cell membrane</location>
        <topology evidence="1 9">Single-pass membrane protein</topology>
    </subcellularLocation>
</comment>
<comment type="function">
    <text evidence="9">Part of the twin-arginine translocation (Tat) system that transports large folded proteins containing a characteristic twin-arginine motif in their signal peptide across membranes. TatA could form the protein-conducting channel of the Tat system.</text>
</comment>
<feature type="compositionally biased region" description="Low complexity" evidence="10">
    <location>
        <begin position="59"/>
        <end position="72"/>
    </location>
</feature>
<feature type="compositionally biased region" description="Basic and acidic residues" evidence="10">
    <location>
        <begin position="73"/>
        <end position="88"/>
    </location>
</feature>
<keyword evidence="8 9" id="KW-0472">Membrane</keyword>
<proteinExistence type="inferred from homology"/>
<evidence type="ECO:0000256" key="3">
    <source>
        <dbReference type="ARBA" id="ARBA00022475"/>
    </source>
</evidence>
<evidence type="ECO:0000256" key="4">
    <source>
        <dbReference type="ARBA" id="ARBA00022692"/>
    </source>
</evidence>
<evidence type="ECO:0000256" key="7">
    <source>
        <dbReference type="ARBA" id="ARBA00023010"/>
    </source>
</evidence>
<evidence type="ECO:0000256" key="1">
    <source>
        <dbReference type="ARBA" id="ARBA00004162"/>
    </source>
</evidence>
<dbReference type="Gene3D" id="1.20.5.3310">
    <property type="match status" value="1"/>
</dbReference>
<dbReference type="NCBIfam" id="TIGR01411">
    <property type="entry name" value="tatAE"/>
    <property type="match status" value="1"/>
</dbReference>
<dbReference type="OrthoDB" id="9800908at2"/>
<feature type="region of interest" description="Disordered" evidence="10">
    <location>
        <begin position="44"/>
        <end position="88"/>
    </location>
</feature>
<keyword evidence="12" id="KW-1185">Reference proteome</keyword>
<evidence type="ECO:0000256" key="6">
    <source>
        <dbReference type="ARBA" id="ARBA00022989"/>
    </source>
</evidence>
<dbReference type="PRINTS" id="PR01506">
    <property type="entry name" value="TATBPROTEIN"/>
</dbReference>
<evidence type="ECO:0000256" key="5">
    <source>
        <dbReference type="ARBA" id="ARBA00022927"/>
    </source>
</evidence>
<protein>
    <recommendedName>
        <fullName evidence="9">Sec-independent protein translocase protein TatA</fullName>
    </recommendedName>
</protein>